<dbReference type="AlphaFoldDB" id="A0A4S4G896"/>
<name>A0A4S4G896_9ACTN</name>
<feature type="transmembrane region" description="Helical" evidence="1">
    <location>
        <begin position="44"/>
        <end position="64"/>
    </location>
</feature>
<feature type="transmembrane region" description="Helical" evidence="1">
    <location>
        <begin position="76"/>
        <end position="97"/>
    </location>
</feature>
<organism evidence="2 3">
    <name type="scientific">Adlercreutzia caecimuris</name>
    <dbReference type="NCBI Taxonomy" id="671266"/>
    <lineage>
        <taxon>Bacteria</taxon>
        <taxon>Bacillati</taxon>
        <taxon>Actinomycetota</taxon>
        <taxon>Coriobacteriia</taxon>
        <taxon>Eggerthellales</taxon>
        <taxon>Eggerthellaceae</taxon>
        <taxon>Adlercreutzia</taxon>
    </lineage>
</organism>
<evidence type="ECO:0000313" key="2">
    <source>
        <dbReference type="EMBL" id="THG38992.1"/>
    </source>
</evidence>
<gene>
    <name evidence="2" type="ORF">E5986_01510</name>
</gene>
<dbReference type="Pfam" id="PF06961">
    <property type="entry name" value="DUF1294"/>
    <property type="match status" value="1"/>
</dbReference>
<sequence>MDPFLLYLIAVNAATFVVFAIDYLLCLKFPALDNMAANSLILDIFPPAGGAAGMLLALFLLGGLGRGHRMNKDNIAWWFLAIVCLIAWGLIAAAKFGLLSPKIGIDGLLSGWDTGKLGVLAVYLVVVNIVTFIAFVWDKHVAKNGNDPSRRLPEARLLALCLIGGSIGGFVAMHTVRHKTAKWYFVWGLPFFIALDAAVVIYAHLVGII</sequence>
<dbReference type="Proteomes" id="UP000308978">
    <property type="component" value="Unassembled WGS sequence"/>
</dbReference>
<evidence type="ECO:0000256" key="1">
    <source>
        <dbReference type="SAM" id="Phobius"/>
    </source>
</evidence>
<proteinExistence type="predicted"/>
<keyword evidence="1" id="KW-1133">Transmembrane helix</keyword>
<protein>
    <submittedName>
        <fullName evidence="2">DUF1294 domain-containing protein</fullName>
    </submittedName>
</protein>
<dbReference type="RefSeq" id="WP_136432708.1">
    <property type="nucleotide sequence ID" value="NZ_SSTJ01000001.1"/>
</dbReference>
<keyword evidence="1" id="KW-0472">Membrane</keyword>
<accession>A0A4S4G896</accession>
<feature type="transmembrane region" description="Helical" evidence="1">
    <location>
        <begin position="183"/>
        <end position="205"/>
    </location>
</feature>
<feature type="transmembrane region" description="Helical" evidence="1">
    <location>
        <begin position="157"/>
        <end position="177"/>
    </location>
</feature>
<dbReference type="InterPro" id="IPR010718">
    <property type="entry name" value="DUF1294"/>
</dbReference>
<comment type="caution">
    <text evidence="2">The sequence shown here is derived from an EMBL/GenBank/DDBJ whole genome shotgun (WGS) entry which is preliminary data.</text>
</comment>
<feature type="transmembrane region" description="Helical" evidence="1">
    <location>
        <begin position="117"/>
        <end position="137"/>
    </location>
</feature>
<keyword evidence="1" id="KW-0812">Transmembrane</keyword>
<evidence type="ECO:0000313" key="3">
    <source>
        <dbReference type="Proteomes" id="UP000308978"/>
    </source>
</evidence>
<dbReference type="EMBL" id="SSTJ01000001">
    <property type="protein sequence ID" value="THG38992.1"/>
    <property type="molecule type" value="Genomic_DNA"/>
</dbReference>
<reference evidence="2 3" key="1">
    <citation type="submission" date="2019-04" db="EMBL/GenBank/DDBJ databases">
        <title>Microbes associate with the intestines of laboratory mice.</title>
        <authorList>
            <person name="Navarre W."/>
            <person name="Wong E."/>
            <person name="Huang K.C."/>
            <person name="Tropini C."/>
            <person name="Ng K."/>
            <person name="Yu B."/>
        </authorList>
    </citation>
    <scope>NUCLEOTIDE SEQUENCE [LARGE SCALE GENOMIC DNA]</scope>
    <source>
        <strain evidence="2 3">NM80_B27</strain>
    </source>
</reference>